<organism evidence="2 3">
    <name type="scientific">Steroidobacter agaridevorans</name>
    <dbReference type="NCBI Taxonomy" id="2695856"/>
    <lineage>
        <taxon>Bacteria</taxon>
        <taxon>Pseudomonadati</taxon>
        <taxon>Pseudomonadota</taxon>
        <taxon>Gammaproteobacteria</taxon>
        <taxon>Steroidobacterales</taxon>
        <taxon>Steroidobacteraceae</taxon>
        <taxon>Steroidobacter</taxon>
    </lineage>
</organism>
<protein>
    <submittedName>
        <fullName evidence="2">Uncharacterized protein</fullName>
    </submittedName>
</protein>
<dbReference type="EMBL" id="BLJN01000003">
    <property type="protein sequence ID" value="GFE81185.1"/>
    <property type="molecule type" value="Genomic_DNA"/>
</dbReference>
<sequence>MPTLNAKANAITASCNARLKYGRPLPYSAVNPPIDAINPADVSPVSHPVRIGAPIHTAARNENHTRPAGAGRNWNRP</sequence>
<dbReference type="Proteomes" id="UP000445000">
    <property type="component" value="Unassembled WGS sequence"/>
</dbReference>
<evidence type="ECO:0000313" key="3">
    <source>
        <dbReference type="Proteomes" id="UP000445000"/>
    </source>
</evidence>
<accession>A0A829YD58</accession>
<proteinExistence type="predicted"/>
<feature type="region of interest" description="Disordered" evidence="1">
    <location>
        <begin position="56"/>
        <end position="77"/>
    </location>
</feature>
<reference evidence="3" key="1">
    <citation type="submission" date="2020-01" db="EMBL/GenBank/DDBJ databases">
        <title>'Steroidobacter agaridevorans' sp. nov., agar-degrading bacteria isolated from rhizosphere soils.</title>
        <authorList>
            <person name="Ikenaga M."/>
            <person name="Kataoka M."/>
            <person name="Murouchi A."/>
            <person name="Katsuragi S."/>
            <person name="Sakai M."/>
        </authorList>
    </citation>
    <scope>NUCLEOTIDE SEQUENCE [LARGE SCALE GENOMIC DNA]</scope>
    <source>
        <strain evidence="3">YU21-B</strain>
    </source>
</reference>
<dbReference type="AlphaFoldDB" id="A0A829YD58"/>
<comment type="caution">
    <text evidence="2">The sequence shown here is derived from an EMBL/GenBank/DDBJ whole genome shotgun (WGS) entry which is preliminary data.</text>
</comment>
<evidence type="ECO:0000256" key="1">
    <source>
        <dbReference type="SAM" id="MobiDB-lite"/>
    </source>
</evidence>
<keyword evidence="3" id="KW-1185">Reference proteome</keyword>
<gene>
    <name evidence="2" type="ORF">GCM10011487_31850</name>
</gene>
<name>A0A829YD58_9GAMM</name>
<evidence type="ECO:0000313" key="2">
    <source>
        <dbReference type="EMBL" id="GFE81185.1"/>
    </source>
</evidence>